<accession>A0ABR3JWF3</accession>
<keyword evidence="1" id="KW-0472">Membrane</keyword>
<evidence type="ECO:0000313" key="2">
    <source>
        <dbReference type="EMBL" id="KAL0959432.1"/>
    </source>
</evidence>
<feature type="transmembrane region" description="Helical" evidence="1">
    <location>
        <begin position="243"/>
        <end position="263"/>
    </location>
</feature>
<protein>
    <submittedName>
        <fullName evidence="2">Uncharacterized protein</fullName>
    </submittedName>
</protein>
<keyword evidence="1" id="KW-0812">Transmembrane</keyword>
<gene>
    <name evidence="2" type="ORF">HGRIS_014676</name>
</gene>
<dbReference type="EMBL" id="JASNQZ010000003">
    <property type="protein sequence ID" value="KAL0959432.1"/>
    <property type="molecule type" value="Genomic_DNA"/>
</dbReference>
<reference evidence="3" key="1">
    <citation type="submission" date="2024-06" db="EMBL/GenBank/DDBJ databases">
        <title>Multi-omics analyses provide insights into the biosynthesis of the anticancer antibiotic pleurotin in Hohenbuehelia grisea.</title>
        <authorList>
            <person name="Weaver J.A."/>
            <person name="Alberti F."/>
        </authorList>
    </citation>
    <scope>NUCLEOTIDE SEQUENCE [LARGE SCALE GENOMIC DNA]</scope>
    <source>
        <strain evidence="3">T-177</strain>
    </source>
</reference>
<keyword evidence="1" id="KW-1133">Transmembrane helix</keyword>
<comment type="caution">
    <text evidence="2">The sequence shown here is derived from an EMBL/GenBank/DDBJ whole genome shotgun (WGS) entry which is preliminary data.</text>
</comment>
<sequence>MPDIEKPKGTQNGARPDAMVVGSLNRYPRTLSLVLRTTKHTYWHTYWPQDTMRDLFTSFSINLFRDLQKPLNITQYLDANDTLPGNPDFKQVLLPSKLCSFGSTPATRPATKSCVTPPGRNRTSHRVYELWVGGRDVQHNTTFGAPTSMRIVSKDNEVRDNVPREFRIEKGIDGARWQLKSTGMLAVDNGRDADYVPSPTIIFAKARALADATNILPYFAGTGGILARSYANRVIADVSFSHIWLATFTASVLVLGIIASLCVPRLPMGARHRAFELYSPSLPRRPLSQAVGTAAVDKRKSVTYAPSVSLSPDLVTPGGANGFARLAGAKSMPGQPPYLCERARRGACQPTPGLGFLRGTLHACLAFAGTRDRLILTKGSNRYQDDAAAAARYVYNAGMLLDEQLDQEMQHAMLNLPTSDDDKFHGHFPPKISTSFAALDIAHI</sequence>
<organism evidence="2 3">
    <name type="scientific">Hohenbuehelia grisea</name>
    <dbReference type="NCBI Taxonomy" id="104357"/>
    <lineage>
        <taxon>Eukaryota</taxon>
        <taxon>Fungi</taxon>
        <taxon>Dikarya</taxon>
        <taxon>Basidiomycota</taxon>
        <taxon>Agaricomycotina</taxon>
        <taxon>Agaricomycetes</taxon>
        <taxon>Agaricomycetidae</taxon>
        <taxon>Agaricales</taxon>
        <taxon>Pleurotineae</taxon>
        <taxon>Pleurotaceae</taxon>
        <taxon>Hohenbuehelia</taxon>
    </lineage>
</organism>
<evidence type="ECO:0000256" key="1">
    <source>
        <dbReference type="SAM" id="Phobius"/>
    </source>
</evidence>
<proteinExistence type="predicted"/>
<keyword evidence="3" id="KW-1185">Reference proteome</keyword>
<dbReference type="Proteomes" id="UP001556367">
    <property type="component" value="Unassembled WGS sequence"/>
</dbReference>
<evidence type="ECO:0000313" key="3">
    <source>
        <dbReference type="Proteomes" id="UP001556367"/>
    </source>
</evidence>
<name>A0ABR3JWF3_9AGAR</name>